<dbReference type="OrthoDB" id="9759295at2"/>
<dbReference type="PANTHER" id="PTHR37937">
    <property type="entry name" value="CONJUGATIVE TRANSFER: DNA TRANSPORT"/>
    <property type="match status" value="1"/>
</dbReference>
<gene>
    <name evidence="8" type="ORF">C7450_1243</name>
</gene>
<dbReference type="InterPro" id="IPR027417">
    <property type="entry name" value="P-loop_NTPase"/>
</dbReference>
<comment type="caution">
    <text evidence="8">The sequence shown here is derived from an EMBL/GenBank/DDBJ whole genome shotgun (WGS) entry which is preliminary data.</text>
</comment>
<comment type="similarity">
    <text evidence="2">Belongs to the VirD4/TraG family.</text>
</comment>
<dbReference type="InterPro" id="IPR003688">
    <property type="entry name" value="TraG/VirD4"/>
</dbReference>
<evidence type="ECO:0000256" key="1">
    <source>
        <dbReference type="ARBA" id="ARBA00004651"/>
    </source>
</evidence>
<evidence type="ECO:0000256" key="7">
    <source>
        <dbReference type="SAM" id="Phobius"/>
    </source>
</evidence>
<dbReference type="CDD" id="cd01127">
    <property type="entry name" value="TrwB_TraG_TraD_VirD4"/>
    <property type="match status" value="2"/>
</dbReference>
<keyword evidence="6 7" id="KW-0472">Membrane</keyword>
<proteinExistence type="inferred from homology"/>
<dbReference type="GO" id="GO:0005886">
    <property type="term" value="C:plasma membrane"/>
    <property type="evidence" value="ECO:0007669"/>
    <property type="project" value="UniProtKB-SubCell"/>
</dbReference>
<evidence type="ECO:0000313" key="8">
    <source>
        <dbReference type="EMBL" id="PXW50682.1"/>
    </source>
</evidence>
<sequence length="554" mass="59773">MTDFRLAWAAFKNMLRAAGNDPLWAFVAIVTGPFRAAGYVVRMGALFFLVLFIVGGGLMALMQWAGIQRGDALWYVGNLGFTAFLALFVFRLVSLPMIRHFGDMDADTHGSARFATDKEAAPLTRSQAGLLIGRDSKTGKLLRYDGPAHLLTMAPTRTGKGVGTIIPNLLTANRSVICIDPKGENARIAGRARRKFGPVHVLDPFGITGQTPSAFNPLYALDPDGLDVAEDASTLADALVYDEPGTAGETHWNEEAKALIAGIILHVAASEPRDRRTLATLRDNLTLAPDAFTALLKAMQASTAAGGLVARAANRHLGKSDREAAGVLSAAQRHTHFLDSPRMTAVLGRSDFAFRDLKARTGTVFLVLPPDRLSTYSRWLRLLVTQSLTDMARAASSSPAPVLYLLDEFAALGHLAPVERAMGLMAGYGVQLWPILQDVHQLRATYGARAGTFLSNAGVLQVFGVNDHDSARLVSDLLGQETAVFKTMGQALDSEKSGISYGEHHSGRPLLTPDEVRNLPQNVELLFLAGQRPILAGKLAYYADPEFRGLFDQA</sequence>
<dbReference type="PANTHER" id="PTHR37937:SF1">
    <property type="entry name" value="CONJUGATIVE TRANSFER: DNA TRANSPORT"/>
    <property type="match status" value="1"/>
</dbReference>
<dbReference type="SUPFAM" id="SSF52540">
    <property type="entry name" value="P-loop containing nucleoside triphosphate hydrolases"/>
    <property type="match status" value="1"/>
</dbReference>
<organism evidence="8 9">
    <name type="scientific">Chelatococcus asaccharovorans</name>
    <dbReference type="NCBI Taxonomy" id="28210"/>
    <lineage>
        <taxon>Bacteria</taxon>
        <taxon>Pseudomonadati</taxon>
        <taxon>Pseudomonadota</taxon>
        <taxon>Alphaproteobacteria</taxon>
        <taxon>Hyphomicrobiales</taxon>
        <taxon>Chelatococcaceae</taxon>
        <taxon>Chelatococcus</taxon>
    </lineage>
</organism>
<accession>A0A2V3TS00</accession>
<dbReference type="RefSeq" id="WP_110378532.1">
    <property type="nucleotide sequence ID" value="NZ_JAHBRY010000006.1"/>
</dbReference>
<dbReference type="InterPro" id="IPR051539">
    <property type="entry name" value="T4SS-coupling_protein"/>
</dbReference>
<dbReference type="Proteomes" id="UP000248021">
    <property type="component" value="Unassembled WGS sequence"/>
</dbReference>
<evidence type="ECO:0000256" key="2">
    <source>
        <dbReference type="ARBA" id="ARBA00008806"/>
    </source>
</evidence>
<feature type="transmembrane region" description="Helical" evidence="7">
    <location>
        <begin position="72"/>
        <end position="93"/>
    </location>
</feature>
<protein>
    <submittedName>
        <fullName evidence="8">Type IV secretion system protein VirD4</fullName>
    </submittedName>
</protein>
<evidence type="ECO:0000256" key="4">
    <source>
        <dbReference type="ARBA" id="ARBA00022692"/>
    </source>
</evidence>
<keyword evidence="3" id="KW-1003">Cell membrane</keyword>
<dbReference type="Pfam" id="PF02534">
    <property type="entry name" value="T4SS-DNA_transf"/>
    <property type="match status" value="1"/>
</dbReference>
<dbReference type="EMBL" id="QJJK01000024">
    <property type="protein sequence ID" value="PXW50682.1"/>
    <property type="molecule type" value="Genomic_DNA"/>
</dbReference>
<name>A0A2V3TS00_9HYPH</name>
<comment type="subcellular location">
    <subcellularLocation>
        <location evidence="1">Cell membrane</location>
        <topology evidence="1">Multi-pass membrane protein</topology>
    </subcellularLocation>
</comment>
<evidence type="ECO:0000256" key="3">
    <source>
        <dbReference type="ARBA" id="ARBA00022475"/>
    </source>
</evidence>
<evidence type="ECO:0000313" key="9">
    <source>
        <dbReference type="Proteomes" id="UP000248021"/>
    </source>
</evidence>
<evidence type="ECO:0000256" key="5">
    <source>
        <dbReference type="ARBA" id="ARBA00022989"/>
    </source>
</evidence>
<dbReference type="Gene3D" id="3.40.50.300">
    <property type="entry name" value="P-loop containing nucleotide triphosphate hydrolases"/>
    <property type="match status" value="1"/>
</dbReference>
<dbReference type="AlphaFoldDB" id="A0A2V3TS00"/>
<keyword evidence="9" id="KW-1185">Reference proteome</keyword>
<evidence type="ECO:0000256" key="6">
    <source>
        <dbReference type="ARBA" id="ARBA00023136"/>
    </source>
</evidence>
<reference evidence="8 9" key="1">
    <citation type="submission" date="2018-05" db="EMBL/GenBank/DDBJ databases">
        <title>Genomic Encyclopedia of Type Strains, Phase IV (KMG-IV): sequencing the most valuable type-strain genomes for metagenomic binning, comparative biology and taxonomic classification.</title>
        <authorList>
            <person name="Goeker M."/>
        </authorList>
    </citation>
    <scope>NUCLEOTIDE SEQUENCE [LARGE SCALE GENOMIC DNA]</scope>
    <source>
        <strain evidence="8 9">DSM 6462</strain>
    </source>
</reference>
<keyword evidence="5 7" id="KW-1133">Transmembrane helix</keyword>
<keyword evidence="4 7" id="KW-0812">Transmembrane</keyword>
<feature type="transmembrane region" description="Helical" evidence="7">
    <location>
        <begin position="46"/>
        <end position="66"/>
    </location>
</feature>